<evidence type="ECO:0000256" key="4">
    <source>
        <dbReference type="ARBA" id="ARBA00022538"/>
    </source>
</evidence>
<feature type="transmembrane region" description="Helical" evidence="13">
    <location>
        <begin position="89"/>
        <end position="111"/>
    </location>
</feature>
<keyword evidence="4" id="KW-0633">Potassium transport</keyword>
<organism evidence="14 15">
    <name type="scientific">Hymenobacter armeniacus</name>
    <dbReference type="NCBI Taxonomy" id="2771358"/>
    <lineage>
        <taxon>Bacteria</taxon>
        <taxon>Pseudomonadati</taxon>
        <taxon>Bacteroidota</taxon>
        <taxon>Cytophagia</taxon>
        <taxon>Cytophagales</taxon>
        <taxon>Hymenobacteraceae</taxon>
        <taxon>Hymenobacter</taxon>
    </lineage>
</organism>
<evidence type="ECO:0000256" key="8">
    <source>
        <dbReference type="ARBA" id="ARBA00022989"/>
    </source>
</evidence>
<evidence type="ECO:0000256" key="1">
    <source>
        <dbReference type="ARBA" id="ARBA00004141"/>
    </source>
</evidence>
<keyword evidence="3" id="KW-0813">Transport</keyword>
<dbReference type="PANTHER" id="PTHR31462">
    <property type="entry name" value="ENDOSOMAL/LYSOSOMAL POTASSIUM CHANNEL TMEM175"/>
    <property type="match status" value="1"/>
</dbReference>
<evidence type="ECO:0000256" key="12">
    <source>
        <dbReference type="ARBA" id="ARBA00034430"/>
    </source>
</evidence>
<sequence length="228" mass="26150">MDGNEKAQHNRDAFQLERLILFTDAVFAIAITLLVIELKVPELEHRTEHEATSALLRLIPKFIGFLISFFIIAIYWTAHHRIFRFVRHLDNSLIWLNMAFLLSIVLMPFTTAYQSEYGMLATPWVLYSVNIIATGLLQARIQTYLRHPGHGLVAAHERGHPDLDLVRPMMTPLVFGVSIVLAFFVHPWMLRIIPGIVFPLLGFYFGRRRRHLEKAYAAQMGATHAAHA</sequence>
<comment type="similarity">
    <text evidence="2">Belongs to the TMEM175 family.</text>
</comment>
<feature type="transmembrane region" description="Helical" evidence="13">
    <location>
        <begin position="58"/>
        <end position="77"/>
    </location>
</feature>
<dbReference type="Proteomes" id="UP000606003">
    <property type="component" value="Unassembled WGS sequence"/>
</dbReference>
<evidence type="ECO:0000256" key="5">
    <source>
        <dbReference type="ARBA" id="ARBA00022692"/>
    </source>
</evidence>
<evidence type="ECO:0000256" key="7">
    <source>
        <dbReference type="ARBA" id="ARBA00022958"/>
    </source>
</evidence>
<reference evidence="14 15" key="1">
    <citation type="submission" date="2020-09" db="EMBL/GenBank/DDBJ databases">
        <authorList>
            <person name="Kim M.K."/>
        </authorList>
    </citation>
    <scope>NUCLEOTIDE SEQUENCE [LARGE SCALE GENOMIC DNA]</scope>
    <source>
        <strain evidence="14 15">BT189</strain>
    </source>
</reference>
<keyword evidence="11" id="KW-0407">Ion channel</keyword>
<evidence type="ECO:0000313" key="15">
    <source>
        <dbReference type="Proteomes" id="UP000606003"/>
    </source>
</evidence>
<comment type="caution">
    <text evidence="14">The sequence shown here is derived from an EMBL/GenBank/DDBJ whole genome shotgun (WGS) entry which is preliminary data.</text>
</comment>
<dbReference type="PANTHER" id="PTHR31462:SF5">
    <property type="entry name" value="ENDOSOMAL_LYSOSOMAL PROTON CHANNEL TMEM175"/>
    <property type="match status" value="1"/>
</dbReference>
<keyword evidence="7" id="KW-0630">Potassium</keyword>
<comment type="catalytic activity">
    <reaction evidence="12">
        <text>K(+)(in) = K(+)(out)</text>
        <dbReference type="Rhea" id="RHEA:29463"/>
        <dbReference type="ChEBI" id="CHEBI:29103"/>
    </reaction>
</comment>
<keyword evidence="8 13" id="KW-1133">Transmembrane helix</keyword>
<proteinExistence type="inferred from homology"/>
<evidence type="ECO:0000256" key="3">
    <source>
        <dbReference type="ARBA" id="ARBA00022448"/>
    </source>
</evidence>
<feature type="transmembrane region" description="Helical" evidence="13">
    <location>
        <begin position="165"/>
        <end position="182"/>
    </location>
</feature>
<accession>A0ABR8JVZ5</accession>
<keyword evidence="15" id="KW-1185">Reference proteome</keyword>
<evidence type="ECO:0000256" key="10">
    <source>
        <dbReference type="ARBA" id="ARBA00023136"/>
    </source>
</evidence>
<protein>
    <submittedName>
        <fullName evidence="14">DUF1211 domain-containing protein</fullName>
    </submittedName>
</protein>
<comment type="subcellular location">
    <subcellularLocation>
        <location evidence="1">Membrane</location>
        <topology evidence="1">Multi-pass membrane protein</topology>
    </subcellularLocation>
</comment>
<evidence type="ECO:0000256" key="13">
    <source>
        <dbReference type="SAM" id="Phobius"/>
    </source>
</evidence>
<dbReference type="RefSeq" id="WP_190925357.1">
    <property type="nucleotide sequence ID" value="NZ_JACXAC010000004.1"/>
</dbReference>
<evidence type="ECO:0000256" key="9">
    <source>
        <dbReference type="ARBA" id="ARBA00023065"/>
    </source>
</evidence>
<keyword evidence="10 13" id="KW-0472">Membrane</keyword>
<evidence type="ECO:0000256" key="6">
    <source>
        <dbReference type="ARBA" id="ARBA00022826"/>
    </source>
</evidence>
<dbReference type="Pfam" id="PF06736">
    <property type="entry name" value="TMEM175"/>
    <property type="match status" value="1"/>
</dbReference>
<evidence type="ECO:0000256" key="2">
    <source>
        <dbReference type="ARBA" id="ARBA00006920"/>
    </source>
</evidence>
<evidence type="ECO:0000256" key="11">
    <source>
        <dbReference type="ARBA" id="ARBA00023303"/>
    </source>
</evidence>
<dbReference type="EMBL" id="JACXAC010000004">
    <property type="protein sequence ID" value="MBD2723086.1"/>
    <property type="molecule type" value="Genomic_DNA"/>
</dbReference>
<keyword evidence="5 13" id="KW-0812">Transmembrane</keyword>
<dbReference type="InterPro" id="IPR010617">
    <property type="entry name" value="TMEM175-like"/>
</dbReference>
<gene>
    <name evidence="14" type="ORF">IC234_13200</name>
</gene>
<keyword evidence="9" id="KW-0406">Ion transport</keyword>
<feature type="transmembrane region" description="Helical" evidence="13">
    <location>
        <begin position="20"/>
        <end position="38"/>
    </location>
</feature>
<feature type="transmembrane region" description="Helical" evidence="13">
    <location>
        <begin position="117"/>
        <end position="137"/>
    </location>
</feature>
<name>A0ABR8JVZ5_9BACT</name>
<keyword evidence="6" id="KW-0631">Potassium channel</keyword>
<feature type="transmembrane region" description="Helical" evidence="13">
    <location>
        <begin position="188"/>
        <end position="206"/>
    </location>
</feature>
<evidence type="ECO:0000313" key="14">
    <source>
        <dbReference type="EMBL" id="MBD2723086.1"/>
    </source>
</evidence>